<dbReference type="PANTHER" id="PTHR30629">
    <property type="entry name" value="PROPHAGE INTEGRASE"/>
    <property type="match status" value="1"/>
</dbReference>
<proteinExistence type="inferred from homology"/>
<dbReference type="Gene3D" id="1.10.443.10">
    <property type="entry name" value="Intergrase catalytic core"/>
    <property type="match status" value="1"/>
</dbReference>
<sequence>GRKMGKLYDKTVKKLIKEKSAVRHADGNGLYLMTPARGEAYWMLRYTTPTTKLRREYTIGQVSDWSLADARDEAAKLRLAIKRDGIDPVQVRLKANRNPFKTLNDLFEDYHQLRKREIASYEKEHSLYEREIAGRIGHLELDKIRPLDISEILRDITNGYGGKPPRPTISNDVMRMLKRTFEHGMKLDVTRFNPASPFRPRDAGGPERAANYPMTEPEVIEFFTKLRAIPAQFSRENYLACALLIATCTRKMELLAAPWSEFDLDQKVWHLPKERTKKRKSIDIPLSEPAMSWLKELKIRSCGSEWVFPARRISKQARTPHVCENTLNHAIKKLFEQNFFSFDKRRVHDLRGTARTMLGKMGFDDALAKRCLNQQAGSRVDEIYNRHAYFAERTEAHIKLGEWLAPIVNGPVNYTGAKLDEVS</sequence>
<dbReference type="EMBL" id="JAOCIZ010000211">
    <property type="protein sequence ID" value="MDH1508010.1"/>
    <property type="molecule type" value="Genomic_DNA"/>
</dbReference>
<dbReference type="InterPro" id="IPR038488">
    <property type="entry name" value="Integrase_DNA-bd_sf"/>
</dbReference>
<organism evidence="6 7">
    <name type="scientific">Aeromonas caviae</name>
    <name type="common">Aeromonas punctata</name>
    <dbReference type="NCBI Taxonomy" id="648"/>
    <lineage>
        <taxon>Bacteria</taxon>
        <taxon>Pseudomonadati</taxon>
        <taxon>Pseudomonadota</taxon>
        <taxon>Gammaproteobacteria</taxon>
        <taxon>Aeromonadales</taxon>
        <taxon>Aeromonadaceae</taxon>
        <taxon>Aeromonas</taxon>
    </lineage>
</organism>
<protein>
    <submittedName>
        <fullName evidence="6">Tyrosine-type recombinase/integrase</fullName>
    </submittedName>
</protein>
<dbReference type="SUPFAM" id="SSF56349">
    <property type="entry name" value="DNA breaking-rejoining enzymes"/>
    <property type="match status" value="1"/>
</dbReference>
<evidence type="ECO:0000256" key="2">
    <source>
        <dbReference type="ARBA" id="ARBA00022908"/>
    </source>
</evidence>
<keyword evidence="4" id="KW-0233">DNA recombination</keyword>
<dbReference type="Pfam" id="PF00589">
    <property type="entry name" value="Phage_integrase"/>
    <property type="match status" value="1"/>
</dbReference>
<dbReference type="PROSITE" id="PS51898">
    <property type="entry name" value="TYR_RECOMBINASE"/>
    <property type="match status" value="1"/>
</dbReference>
<accession>A0AA42REW7</accession>
<comment type="caution">
    <text evidence="6">The sequence shown here is derived from an EMBL/GenBank/DDBJ whole genome shotgun (WGS) entry which is preliminary data.</text>
</comment>
<dbReference type="InterPro" id="IPR011010">
    <property type="entry name" value="DNA_brk_join_enz"/>
</dbReference>
<dbReference type="RefSeq" id="WP_279983172.1">
    <property type="nucleotide sequence ID" value="NZ_JAOCIZ010000211.1"/>
</dbReference>
<dbReference type="CDD" id="cd00801">
    <property type="entry name" value="INT_P4_C"/>
    <property type="match status" value="1"/>
</dbReference>
<dbReference type="InterPro" id="IPR050808">
    <property type="entry name" value="Phage_Integrase"/>
</dbReference>
<evidence type="ECO:0000256" key="3">
    <source>
        <dbReference type="ARBA" id="ARBA00023125"/>
    </source>
</evidence>
<comment type="similarity">
    <text evidence="1">Belongs to the 'phage' integrase family.</text>
</comment>
<dbReference type="Pfam" id="PF13356">
    <property type="entry name" value="Arm-DNA-bind_3"/>
    <property type="match status" value="1"/>
</dbReference>
<dbReference type="PANTHER" id="PTHR30629:SF2">
    <property type="entry name" value="PROPHAGE INTEGRASE INTS-RELATED"/>
    <property type="match status" value="1"/>
</dbReference>
<dbReference type="GO" id="GO:0015074">
    <property type="term" value="P:DNA integration"/>
    <property type="evidence" value="ECO:0007669"/>
    <property type="project" value="UniProtKB-KW"/>
</dbReference>
<feature type="domain" description="Tyr recombinase" evidence="5">
    <location>
        <begin position="209"/>
        <end position="398"/>
    </location>
</feature>
<dbReference type="Gene3D" id="3.30.160.390">
    <property type="entry name" value="Integrase, DNA-binding domain"/>
    <property type="match status" value="1"/>
</dbReference>
<evidence type="ECO:0000259" key="5">
    <source>
        <dbReference type="PROSITE" id="PS51898"/>
    </source>
</evidence>
<evidence type="ECO:0000256" key="1">
    <source>
        <dbReference type="ARBA" id="ARBA00008857"/>
    </source>
</evidence>
<keyword evidence="3" id="KW-0238">DNA-binding</keyword>
<dbReference type="InterPro" id="IPR025166">
    <property type="entry name" value="Integrase_DNA_bind_dom"/>
</dbReference>
<gene>
    <name evidence="6" type="ORF">N5I20_23530</name>
</gene>
<feature type="non-terminal residue" evidence="6">
    <location>
        <position position="1"/>
    </location>
</feature>
<evidence type="ECO:0000313" key="7">
    <source>
        <dbReference type="Proteomes" id="UP001161704"/>
    </source>
</evidence>
<dbReference type="InterPro" id="IPR002104">
    <property type="entry name" value="Integrase_catalytic"/>
</dbReference>
<reference evidence="6" key="1">
    <citation type="submission" date="2022-09" db="EMBL/GenBank/DDBJ databases">
        <title>Intensive care unit water sources are persistently colonized with multi-drug resistant bacteria and are the site of extensive horizontal gene transfer of antibiotic resistance genes.</title>
        <authorList>
            <person name="Diorio-Toth L."/>
        </authorList>
    </citation>
    <scope>NUCLEOTIDE SEQUENCE</scope>
    <source>
        <strain evidence="6">GD03710</strain>
    </source>
</reference>
<dbReference type="AlphaFoldDB" id="A0AA42REW7"/>
<dbReference type="Gene3D" id="1.10.150.130">
    <property type="match status" value="1"/>
</dbReference>
<dbReference type="GO" id="GO:0003677">
    <property type="term" value="F:DNA binding"/>
    <property type="evidence" value="ECO:0007669"/>
    <property type="project" value="UniProtKB-KW"/>
</dbReference>
<evidence type="ECO:0000313" key="6">
    <source>
        <dbReference type="EMBL" id="MDH1508010.1"/>
    </source>
</evidence>
<keyword evidence="2" id="KW-0229">DNA integration</keyword>
<dbReference type="InterPro" id="IPR010998">
    <property type="entry name" value="Integrase_recombinase_N"/>
</dbReference>
<dbReference type="Proteomes" id="UP001161704">
    <property type="component" value="Unassembled WGS sequence"/>
</dbReference>
<dbReference type="InterPro" id="IPR013762">
    <property type="entry name" value="Integrase-like_cat_sf"/>
</dbReference>
<name>A0AA42REW7_AERCA</name>
<dbReference type="GO" id="GO:0006310">
    <property type="term" value="P:DNA recombination"/>
    <property type="evidence" value="ECO:0007669"/>
    <property type="project" value="UniProtKB-KW"/>
</dbReference>
<evidence type="ECO:0000256" key="4">
    <source>
        <dbReference type="ARBA" id="ARBA00023172"/>
    </source>
</evidence>